<name>A0ABY6KRL3_9ARAC</name>
<gene>
    <name evidence="1" type="ORF">LAZ67_7000599</name>
</gene>
<proteinExistence type="predicted"/>
<sequence>MTHPIFETLDRIGLDGQGMLGKVTSTTWNLGRRTGRIPPQRLGAACCCRSHVLGETAGLRIALSTYWENPATILCKKFGSTFGFSKNKNLVPYVPKIGKYVILLSTMHSTTTIDQETAEQ</sequence>
<evidence type="ECO:0000313" key="2">
    <source>
        <dbReference type="Proteomes" id="UP001235939"/>
    </source>
</evidence>
<evidence type="ECO:0000313" key="1">
    <source>
        <dbReference type="EMBL" id="UYV69750.1"/>
    </source>
</evidence>
<keyword evidence="2" id="KW-1185">Reference proteome</keyword>
<dbReference type="EMBL" id="CP092869">
    <property type="protein sequence ID" value="UYV69750.1"/>
    <property type="molecule type" value="Genomic_DNA"/>
</dbReference>
<protein>
    <submittedName>
        <fullName evidence="1">Uncharacterized protein</fullName>
    </submittedName>
</protein>
<organism evidence="1 2">
    <name type="scientific">Cordylochernes scorpioides</name>
    <dbReference type="NCBI Taxonomy" id="51811"/>
    <lineage>
        <taxon>Eukaryota</taxon>
        <taxon>Metazoa</taxon>
        <taxon>Ecdysozoa</taxon>
        <taxon>Arthropoda</taxon>
        <taxon>Chelicerata</taxon>
        <taxon>Arachnida</taxon>
        <taxon>Pseudoscorpiones</taxon>
        <taxon>Cheliferoidea</taxon>
        <taxon>Chernetidae</taxon>
        <taxon>Cordylochernes</taxon>
    </lineage>
</organism>
<dbReference type="Proteomes" id="UP001235939">
    <property type="component" value="Chromosome 07"/>
</dbReference>
<reference evidence="1 2" key="1">
    <citation type="submission" date="2022-01" db="EMBL/GenBank/DDBJ databases">
        <title>A chromosomal length assembly of Cordylochernes scorpioides.</title>
        <authorList>
            <person name="Zeh D."/>
            <person name="Zeh J."/>
        </authorList>
    </citation>
    <scope>NUCLEOTIDE SEQUENCE [LARGE SCALE GENOMIC DNA]</scope>
    <source>
        <strain evidence="1">IN4F17</strain>
        <tissue evidence="1">Whole Body</tissue>
    </source>
</reference>
<accession>A0ABY6KRL3</accession>